<protein>
    <submittedName>
        <fullName evidence="10">NCS1 nucleoside transporter</fullName>
    </submittedName>
</protein>
<dbReference type="GO" id="GO:0005886">
    <property type="term" value="C:plasma membrane"/>
    <property type="evidence" value="ECO:0007669"/>
    <property type="project" value="TreeGrafter"/>
</dbReference>
<feature type="region of interest" description="Disordered" evidence="8">
    <location>
        <begin position="1"/>
        <end position="31"/>
    </location>
</feature>
<feature type="transmembrane region" description="Helical" evidence="9">
    <location>
        <begin position="278"/>
        <end position="304"/>
    </location>
</feature>
<comment type="subcellular location">
    <subcellularLocation>
        <location evidence="1">Membrane</location>
        <topology evidence="1">Multi-pass membrane protein</topology>
    </subcellularLocation>
</comment>
<feature type="transmembrane region" description="Helical" evidence="9">
    <location>
        <begin position="241"/>
        <end position="266"/>
    </location>
</feature>
<evidence type="ECO:0000256" key="2">
    <source>
        <dbReference type="ARBA" id="ARBA00008974"/>
    </source>
</evidence>
<feature type="transmembrane region" description="Helical" evidence="9">
    <location>
        <begin position="182"/>
        <end position="202"/>
    </location>
</feature>
<evidence type="ECO:0000256" key="1">
    <source>
        <dbReference type="ARBA" id="ARBA00004141"/>
    </source>
</evidence>
<sequence length="505" mass="54458">MKDIEASQPPSVDRQLHEQGKSYQTVTTKSTYGHSKSDGLLHKLLRLGRVEEQGIEPIPLGERTSTRHFNAFTVWCSMNANILPITFGMLGPSLFGLNLRDSSLVILFFTLLSTLAPAFLATLGPKTGMRSMIQARYSFGRYLVSVPVVLNLATLTGFCVIICVVGGQCLSAVTNGALSPDLGIVLIALLSLFISFCGFKVLHFYETYAFIPAVIAIVIATGCGGSRLAEQAEMAPATASAILSFGMIVASYMIPWACIASDLTTYFDPKVRGASYRIFTYSFLGLILPTVPLMTLGSAIGGAITNVPEWQEGYDKTLVGGVLAAMLSPAGGFGKFVVVILAFTLLGNVSGTLYAITLNFQTLVPWLVLVPRYIFSVIVTAIMIPVAIKAADDFFLNLENFVALIGYWSASFVGIVLVEHFLFRKGDANLYDHHVWNISSGLPSGAAALGAGILGFGLVIPCMAQAWWTGPLAETTGDIGFEIAFILSALFYVPLRYLELKILHR</sequence>
<feature type="transmembrane region" description="Helical" evidence="9">
    <location>
        <begin position="479"/>
        <end position="498"/>
    </location>
</feature>
<comment type="caution">
    <text evidence="10">The sequence shown here is derived from an EMBL/GenBank/DDBJ whole genome shotgun (WGS) entry which is preliminary data.</text>
</comment>
<dbReference type="InterPro" id="IPR026030">
    <property type="entry name" value="Pur-cyt_permease_Fcy2/21/22"/>
</dbReference>
<dbReference type="InterPro" id="IPR001248">
    <property type="entry name" value="Pur-cyt_permease"/>
</dbReference>
<keyword evidence="3 7" id="KW-0813">Transport</keyword>
<feature type="transmembrane region" description="Helical" evidence="9">
    <location>
        <begin position="102"/>
        <end position="121"/>
    </location>
</feature>
<evidence type="ECO:0000256" key="3">
    <source>
        <dbReference type="ARBA" id="ARBA00022448"/>
    </source>
</evidence>
<accession>A0AAI9ZP65</accession>
<evidence type="ECO:0000256" key="5">
    <source>
        <dbReference type="ARBA" id="ARBA00022989"/>
    </source>
</evidence>
<comment type="similarity">
    <text evidence="2 7">Belongs to the purine-cytosine permease (2.A.39) family.</text>
</comment>
<reference evidence="10" key="1">
    <citation type="submission" date="2021-06" db="EMBL/GenBank/DDBJ databases">
        <title>Comparative genomics, transcriptomics and evolutionary studies reveal genomic signatures of adaptation to plant cell wall in hemibiotrophic fungi.</title>
        <authorList>
            <consortium name="DOE Joint Genome Institute"/>
            <person name="Baroncelli R."/>
            <person name="Diaz J.F."/>
            <person name="Benocci T."/>
            <person name="Peng M."/>
            <person name="Battaglia E."/>
            <person name="Haridas S."/>
            <person name="Andreopoulos W."/>
            <person name="Labutti K."/>
            <person name="Pangilinan J."/>
            <person name="Floch G.L."/>
            <person name="Makela M.R."/>
            <person name="Henrissat B."/>
            <person name="Grigoriev I.V."/>
            <person name="Crouch J.A."/>
            <person name="De Vries R.P."/>
            <person name="Sukno S.A."/>
            <person name="Thon M.R."/>
        </authorList>
    </citation>
    <scope>NUCLEOTIDE SEQUENCE</scope>
    <source>
        <strain evidence="10">CBS 102054</strain>
    </source>
</reference>
<dbReference type="AlphaFoldDB" id="A0AAI9ZP65"/>
<feature type="transmembrane region" description="Helical" evidence="9">
    <location>
        <begin position="444"/>
        <end position="467"/>
    </location>
</feature>
<dbReference type="Gene3D" id="1.10.4160.10">
    <property type="entry name" value="Hydantoin permease"/>
    <property type="match status" value="1"/>
</dbReference>
<feature type="transmembrane region" description="Helical" evidence="9">
    <location>
        <begin position="69"/>
        <end position="90"/>
    </location>
</feature>
<dbReference type="GO" id="GO:0022857">
    <property type="term" value="F:transmembrane transporter activity"/>
    <property type="evidence" value="ECO:0007669"/>
    <property type="project" value="InterPro"/>
</dbReference>
<dbReference type="Pfam" id="PF02133">
    <property type="entry name" value="Transp_cyt_pur"/>
    <property type="match status" value="1"/>
</dbReference>
<evidence type="ECO:0000313" key="10">
    <source>
        <dbReference type="EMBL" id="KAK1635600.1"/>
    </source>
</evidence>
<dbReference type="EMBL" id="JAHMHQ010000012">
    <property type="protein sequence ID" value="KAK1635600.1"/>
    <property type="molecule type" value="Genomic_DNA"/>
</dbReference>
<feature type="compositionally biased region" description="Polar residues" evidence="8">
    <location>
        <begin position="21"/>
        <end position="31"/>
    </location>
</feature>
<feature type="transmembrane region" description="Helical" evidence="9">
    <location>
        <begin position="142"/>
        <end position="167"/>
    </location>
</feature>
<dbReference type="RefSeq" id="XP_060444207.1">
    <property type="nucleotide sequence ID" value="XM_060586734.1"/>
</dbReference>
<dbReference type="PANTHER" id="PTHR31806">
    <property type="entry name" value="PURINE-CYTOSINE PERMEASE FCY2-RELATED"/>
    <property type="match status" value="1"/>
</dbReference>
<keyword evidence="11" id="KW-1185">Reference proteome</keyword>
<feature type="transmembrane region" description="Helical" evidence="9">
    <location>
        <begin position="400"/>
        <end position="423"/>
    </location>
</feature>
<organism evidence="10 11">
    <name type="scientific">Colletotrichum phormii</name>
    <dbReference type="NCBI Taxonomy" id="359342"/>
    <lineage>
        <taxon>Eukaryota</taxon>
        <taxon>Fungi</taxon>
        <taxon>Dikarya</taxon>
        <taxon>Ascomycota</taxon>
        <taxon>Pezizomycotina</taxon>
        <taxon>Sordariomycetes</taxon>
        <taxon>Hypocreomycetidae</taxon>
        <taxon>Glomerellales</taxon>
        <taxon>Glomerellaceae</taxon>
        <taxon>Colletotrichum</taxon>
        <taxon>Colletotrichum acutatum species complex</taxon>
    </lineage>
</organism>
<dbReference type="PANTHER" id="PTHR31806:SF5">
    <property type="entry name" value="PURINE-CYTOSINE PERMEASE FCY21"/>
    <property type="match status" value="1"/>
</dbReference>
<dbReference type="Proteomes" id="UP001243989">
    <property type="component" value="Unassembled WGS sequence"/>
</dbReference>
<keyword evidence="4 9" id="KW-0812">Transmembrane</keyword>
<evidence type="ECO:0000256" key="4">
    <source>
        <dbReference type="ARBA" id="ARBA00022692"/>
    </source>
</evidence>
<evidence type="ECO:0000256" key="6">
    <source>
        <dbReference type="ARBA" id="ARBA00023136"/>
    </source>
</evidence>
<evidence type="ECO:0000256" key="9">
    <source>
        <dbReference type="SAM" id="Phobius"/>
    </source>
</evidence>
<evidence type="ECO:0000256" key="8">
    <source>
        <dbReference type="SAM" id="MobiDB-lite"/>
    </source>
</evidence>
<gene>
    <name evidence="10" type="ORF">BDP81DRAFT_376245</name>
</gene>
<keyword evidence="6 7" id="KW-0472">Membrane</keyword>
<dbReference type="GeneID" id="85471596"/>
<feature type="transmembrane region" description="Helical" evidence="9">
    <location>
        <begin position="209"/>
        <end position="229"/>
    </location>
</feature>
<proteinExistence type="inferred from homology"/>
<evidence type="ECO:0000313" key="11">
    <source>
        <dbReference type="Proteomes" id="UP001243989"/>
    </source>
</evidence>
<name>A0AAI9ZP65_9PEZI</name>
<evidence type="ECO:0000256" key="7">
    <source>
        <dbReference type="PIRNR" id="PIRNR002744"/>
    </source>
</evidence>
<feature type="transmembrane region" description="Helical" evidence="9">
    <location>
        <begin position="363"/>
        <end position="388"/>
    </location>
</feature>
<keyword evidence="5 9" id="KW-1133">Transmembrane helix</keyword>
<feature type="transmembrane region" description="Helical" evidence="9">
    <location>
        <begin position="336"/>
        <end position="356"/>
    </location>
</feature>
<dbReference type="PIRSF" id="PIRSF002744">
    <property type="entry name" value="Pur-cyt_permease"/>
    <property type="match status" value="1"/>
</dbReference>